<dbReference type="InterPro" id="IPR023168">
    <property type="entry name" value="GatB_Yqey_C_2"/>
</dbReference>
<dbReference type="Gene3D" id="1.10.10.410">
    <property type="match status" value="1"/>
</dbReference>
<accession>A0A2G9YE04</accession>
<evidence type="ECO:0000313" key="3">
    <source>
        <dbReference type="Proteomes" id="UP000231480"/>
    </source>
</evidence>
<protein>
    <submittedName>
        <fullName evidence="2">Glutamyl-tRNA amidotransferase</fullName>
    </submittedName>
</protein>
<organism evidence="2 3">
    <name type="scientific">Candidatus Portnoybacteria bacterium CG23_combo_of_CG06-09_8_20_14_all_37_13</name>
    <dbReference type="NCBI Taxonomy" id="1974819"/>
    <lineage>
        <taxon>Bacteria</taxon>
        <taxon>Candidatus Portnoyibacteriota</taxon>
    </lineage>
</organism>
<feature type="coiled-coil region" evidence="1">
    <location>
        <begin position="26"/>
        <end position="71"/>
    </location>
</feature>
<evidence type="ECO:0000313" key="2">
    <source>
        <dbReference type="EMBL" id="PIP17402.1"/>
    </source>
</evidence>
<keyword evidence="1" id="KW-0175">Coiled coil</keyword>
<dbReference type="EMBL" id="PCRH01000003">
    <property type="protein sequence ID" value="PIP17402.1"/>
    <property type="molecule type" value="Genomic_DNA"/>
</dbReference>
<comment type="caution">
    <text evidence="2">The sequence shown here is derived from an EMBL/GenBank/DDBJ whole genome shotgun (WGS) entry which is preliminary data.</text>
</comment>
<dbReference type="GO" id="GO:0016740">
    <property type="term" value="F:transferase activity"/>
    <property type="evidence" value="ECO:0007669"/>
    <property type="project" value="UniProtKB-KW"/>
</dbReference>
<dbReference type="InterPro" id="IPR019004">
    <property type="entry name" value="YqeY/Aim41"/>
</dbReference>
<dbReference type="AlphaFoldDB" id="A0A2G9YE04"/>
<dbReference type="PANTHER" id="PTHR28055">
    <property type="entry name" value="ALTERED INHERITANCE OF MITOCHONDRIA PROTEIN 41, MITOCHONDRIAL"/>
    <property type="match status" value="1"/>
</dbReference>
<dbReference type="PANTHER" id="PTHR28055:SF1">
    <property type="entry name" value="ALTERED INHERITANCE OF MITOCHONDRIA PROTEIN 41, MITOCHONDRIAL"/>
    <property type="match status" value="1"/>
</dbReference>
<dbReference type="InterPro" id="IPR042184">
    <property type="entry name" value="YqeY/Aim41_N"/>
</dbReference>
<dbReference type="InterPro" id="IPR003789">
    <property type="entry name" value="Asn/Gln_tRNA_amidoTrase-B-like"/>
</dbReference>
<reference evidence="2 3" key="1">
    <citation type="submission" date="2017-09" db="EMBL/GenBank/DDBJ databases">
        <title>Depth-based differentiation of microbial function through sediment-hosted aquifers and enrichment of novel symbionts in the deep terrestrial subsurface.</title>
        <authorList>
            <person name="Probst A.J."/>
            <person name="Ladd B."/>
            <person name="Jarett J.K."/>
            <person name="Geller-Mcgrath D.E."/>
            <person name="Sieber C.M."/>
            <person name="Emerson J.B."/>
            <person name="Anantharaman K."/>
            <person name="Thomas B.C."/>
            <person name="Malmstrom R."/>
            <person name="Stieglmeier M."/>
            <person name="Klingl A."/>
            <person name="Woyke T."/>
            <person name="Ryan C.M."/>
            <person name="Banfield J.F."/>
        </authorList>
    </citation>
    <scope>NUCLEOTIDE SEQUENCE [LARGE SCALE GENOMIC DNA]</scope>
    <source>
        <strain evidence="2">CG23_combo_of_CG06-09_8_20_14_all_37_13</strain>
    </source>
</reference>
<proteinExistence type="predicted"/>
<dbReference type="SUPFAM" id="SSF89095">
    <property type="entry name" value="GatB/YqeY motif"/>
    <property type="match status" value="1"/>
</dbReference>
<dbReference type="Proteomes" id="UP000231480">
    <property type="component" value="Unassembled WGS sequence"/>
</dbReference>
<gene>
    <name evidence="2" type="ORF">COX44_00070</name>
</gene>
<dbReference type="Gene3D" id="1.10.1510.10">
    <property type="entry name" value="Uncharacterised protein YqeY/AIM41 PF09424, N-terminal domain"/>
    <property type="match status" value="1"/>
</dbReference>
<dbReference type="Pfam" id="PF09424">
    <property type="entry name" value="YqeY"/>
    <property type="match status" value="1"/>
</dbReference>
<keyword evidence="2" id="KW-0808">Transferase</keyword>
<name>A0A2G9YE04_9BACT</name>
<sequence length="150" mass="17674">MQYLAKIQKDFKEAFKQKRETEVSVLRMLQSAIKNAEVAKKRQELTDEEVMKIIKQQIKQHQDSIEQFEEGNREDLVRKEEKELQILQNYLPEQMGEQEIREFVKKIIAETELTDFGPIMGKIMAEIKDKADGNLVKKIVEEELKHEGLN</sequence>
<dbReference type="GO" id="GO:0016884">
    <property type="term" value="F:carbon-nitrogen ligase activity, with glutamine as amido-N-donor"/>
    <property type="evidence" value="ECO:0007669"/>
    <property type="project" value="InterPro"/>
</dbReference>
<evidence type="ECO:0000256" key="1">
    <source>
        <dbReference type="SAM" id="Coils"/>
    </source>
</evidence>